<gene>
    <name evidence="1" type="ORF">SI7747_08010900</name>
    <name evidence="2" type="ORF">SI8410_08011772</name>
</gene>
<dbReference type="AlphaFoldDB" id="A0A7I8J555"/>
<organism evidence="1">
    <name type="scientific">Spirodela intermedia</name>
    <name type="common">Intermediate duckweed</name>
    <dbReference type="NCBI Taxonomy" id="51605"/>
    <lineage>
        <taxon>Eukaryota</taxon>
        <taxon>Viridiplantae</taxon>
        <taxon>Streptophyta</taxon>
        <taxon>Embryophyta</taxon>
        <taxon>Tracheophyta</taxon>
        <taxon>Spermatophyta</taxon>
        <taxon>Magnoliopsida</taxon>
        <taxon>Liliopsida</taxon>
        <taxon>Araceae</taxon>
        <taxon>Lemnoideae</taxon>
        <taxon>Spirodela</taxon>
    </lineage>
</organism>
<evidence type="ECO:0000313" key="1">
    <source>
        <dbReference type="EMBL" id="CAA2625099.1"/>
    </source>
</evidence>
<proteinExistence type="predicted"/>
<name>A0A7I8J555_SPIIN</name>
<dbReference type="EMBL" id="LR746271">
    <property type="protein sequence ID" value="CAA7401094.1"/>
    <property type="molecule type" value="Genomic_DNA"/>
</dbReference>
<dbReference type="EMBL" id="LR743595">
    <property type="protein sequence ID" value="CAA2625099.1"/>
    <property type="molecule type" value="Genomic_DNA"/>
</dbReference>
<sequence length="24" mass="2986">MTMKERWTQHKIYVSNIEGYNIPF</sequence>
<protein>
    <submittedName>
        <fullName evidence="1">Uncharacterized protein</fullName>
    </submittedName>
</protein>
<accession>A0A7I8J555</accession>
<evidence type="ECO:0000313" key="2">
    <source>
        <dbReference type="EMBL" id="CAA7401094.1"/>
    </source>
</evidence>
<reference evidence="1" key="1">
    <citation type="submission" date="2019-12" db="EMBL/GenBank/DDBJ databases">
        <authorList>
            <person name="Scholz U."/>
            <person name="Mascher M."/>
            <person name="Fiebig A."/>
        </authorList>
    </citation>
    <scope>NUCLEOTIDE SEQUENCE</scope>
</reference>
<keyword evidence="3" id="KW-1185">Reference proteome</keyword>
<dbReference type="Proteomes" id="UP000663760">
    <property type="component" value="Chromosome 8"/>
</dbReference>
<evidence type="ECO:0000313" key="3">
    <source>
        <dbReference type="Proteomes" id="UP000663760"/>
    </source>
</evidence>